<feature type="domain" description="DH" evidence="4">
    <location>
        <begin position="3"/>
        <end position="180"/>
    </location>
</feature>
<feature type="region of interest" description="Disordered" evidence="2">
    <location>
        <begin position="700"/>
        <end position="729"/>
    </location>
</feature>
<dbReference type="CDD" id="cd13243">
    <property type="entry name" value="PH_PLEKHG1_G2_G3"/>
    <property type="match status" value="1"/>
</dbReference>
<dbReference type="GO" id="GO:0005085">
    <property type="term" value="F:guanyl-nucleotide exchange factor activity"/>
    <property type="evidence" value="ECO:0007669"/>
    <property type="project" value="InterPro"/>
</dbReference>
<feature type="compositionally biased region" description="Polar residues" evidence="2">
    <location>
        <begin position="704"/>
        <end position="729"/>
    </location>
</feature>
<evidence type="ECO:0000313" key="5">
    <source>
        <dbReference type="EMBL" id="KAF2880876.1"/>
    </source>
</evidence>
<organism evidence="5 6">
    <name type="scientific">Ignelater luminosus</name>
    <name type="common">Cucubano</name>
    <name type="synonym">Pyrophorus luminosus</name>
    <dbReference type="NCBI Taxonomy" id="2038154"/>
    <lineage>
        <taxon>Eukaryota</taxon>
        <taxon>Metazoa</taxon>
        <taxon>Ecdysozoa</taxon>
        <taxon>Arthropoda</taxon>
        <taxon>Hexapoda</taxon>
        <taxon>Insecta</taxon>
        <taxon>Pterygota</taxon>
        <taxon>Neoptera</taxon>
        <taxon>Endopterygota</taxon>
        <taxon>Coleoptera</taxon>
        <taxon>Polyphaga</taxon>
        <taxon>Elateriformia</taxon>
        <taxon>Elateroidea</taxon>
        <taxon>Elateridae</taxon>
        <taxon>Agrypninae</taxon>
        <taxon>Pyrophorini</taxon>
        <taxon>Ignelater</taxon>
    </lineage>
</organism>
<evidence type="ECO:0000256" key="2">
    <source>
        <dbReference type="SAM" id="MobiDB-lite"/>
    </source>
</evidence>
<dbReference type="InterPro" id="IPR043324">
    <property type="entry name" value="PH_PLEKHG1_G2_G3"/>
</dbReference>
<evidence type="ECO:0000256" key="1">
    <source>
        <dbReference type="ARBA" id="ARBA00022553"/>
    </source>
</evidence>
<dbReference type="GO" id="GO:0031267">
    <property type="term" value="F:small GTPase binding"/>
    <property type="evidence" value="ECO:0007669"/>
    <property type="project" value="TreeGrafter"/>
</dbReference>
<dbReference type="PANTHER" id="PTHR45924">
    <property type="entry name" value="FI17866P1"/>
    <property type="match status" value="1"/>
</dbReference>
<proteinExistence type="predicted"/>
<feature type="domain" description="PH" evidence="3">
    <location>
        <begin position="204"/>
        <end position="304"/>
    </location>
</feature>
<dbReference type="PANTHER" id="PTHR45924:SF2">
    <property type="entry name" value="FI17866P1"/>
    <property type="match status" value="1"/>
</dbReference>
<evidence type="ECO:0000259" key="4">
    <source>
        <dbReference type="PROSITE" id="PS50010"/>
    </source>
</evidence>
<protein>
    <recommendedName>
        <fullName evidence="7">Pleckstrin homology domain-containing family G member 1</fullName>
    </recommendedName>
</protein>
<comment type="caution">
    <text evidence="5">The sequence shown here is derived from an EMBL/GenBank/DDBJ whole genome shotgun (WGS) entry which is preliminary data.</text>
</comment>
<evidence type="ECO:0000313" key="6">
    <source>
        <dbReference type="Proteomes" id="UP000801492"/>
    </source>
</evidence>
<dbReference type="Gene3D" id="2.30.29.30">
    <property type="entry name" value="Pleckstrin-homology domain (PH domain)/Phosphotyrosine-binding domain (PTB)"/>
    <property type="match status" value="1"/>
</dbReference>
<reference evidence="5" key="1">
    <citation type="submission" date="2019-08" db="EMBL/GenBank/DDBJ databases">
        <title>The genome of the North American firefly Photinus pyralis.</title>
        <authorList>
            <consortium name="Photinus pyralis genome working group"/>
            <person name="Fallon T.R."/>
            <person name="Sander Lower S.E."/>
            <person name="Weng J.-K."/>
        </authorList>
    </citation>
    <scope>NUCLEOTIDE SEQUENCE</scope>
    <source>
        <strain evidence="5">TRF0915ILg1</strain>
        <tissue evidence="5">Whole body</tissue>
    </source>
</reference>
<feature type="compositionally biased region" description="Basic and acidic residues" evidence="2">
    <location>
        <begin position="533"/>
        <end position="546"/>
    </location>
</feature>
<dbReference type="CDD" id="cd00160">
    <property type="entry name" value="RhoGEF"/>
    <property type="match status" value="1"/>
</dbReference>
<keyword evidence="6" id="KW-1185">Reference proteome</keyword>
<dbReference type="PROSITE" id="PS50010">
    <property type="entry name" value="DH_2"/>
    <property type="match status" value="1"/>
</dbReference>
<dbReference type="InterPro" id="IPR001849">
    <property type="entry name" value="PH_domain"/>
</dbReference>
<dbReference type="AlphaFoldDB" id="A0A8K0FZT6"/>
<dbReference type="InterPro" id="IPR011993">
    <property type="entry name" value="PH-like_dom_sf"/>
</dbReference>
<dbReference type="Proteomes" id="UP000801492">
    <property type="component" value="Unassembled WGS sequence"/>
</dbReference>
<dbReference type="SMART" id="SM00325">
    <property type="entry name" value="RhoGEF"/>
    <property type="match status" value="1"/>
</dbReference>
<gene>
    <name evidence="5" type="ORF">ILUMI_25292</name>
</gene>
<name>A0A8K0FZT6_IGNLU</name>
<keyword evidence="1" id="KW-0597">Phosphoprotein</keyword>
<accession>A0A8K0FZT6</accession>
<feature type="region of interest" description="Disordered" evidence="2">
    <location>
        <begin position="486"/>
        <end position="519"/>
    </location>
</feature>
<dbReference type="SUPFAM" id="SSF48065">
    <property type="entry name" value="DBL homology domain (DH-domain)"/>
    <property type="match status" value="1"/>
</dbReference>
<dbReference type="PROSITE" id="PS50003">
    <property type="entry name" value="PH_DOMAIN"/>
    <property type="match status" value="1"/>
</dbReference>
<sequence length="909" mass="103740">MSPEQCVLQEVMDTETIYVADLGEVIEGYLMPWRNDPECPLAAHLQDLFSNLEEIYLFNRSFLEELQQANCNPTLTANAFLHNDSGFSVYTEYCTHYPRTMTVLSELTGDEKMAALFRERQIALEHALPVGSYLLKPVQRILKYHLLLQRLSKQCEQPHKATVDLALTTMTSVASHINTMKRKHEHAVRVQEIQSQLYGWTGPDLTALGELIAEGTFRVGGARGRRHIFLFDKVLLIAKSRPDGSLSYKSHIMCSNLMLVEQVRGEPLSFHILPFDNPRQQCTLRARSPQHKREWTLQLKRVILENYSAVIPSHARQLVMQLGQNVQEEESSEKWSPLKQHSTPQYLERRSRVRKSRDFTNRRATSQDRSFVSLASWRRKSEPGIINQYTSKTLPKRITKIKKAKDQTTAKFYTDLSDSENCDIICESNDSLEIKNTDLTETLPCEDIQESSLEGENDSHIASTTLEKVVSDLLMQNEEFQKLLNRQRRNIRDNSEPGQGIWSKQESDEIPNKADSLPRDFQLNDQLDCKQSKEDNVAKSNAHDDSLLNSKQPDVEIEDLPETDLSSQLNDSEHPDHRIYRKSAIRFSLVQRFRAILSEEQKRTGKLPTYMQGSESMGAKIAHPDYADPQKLFRTSHAFSRSDLCINSPDTSDINKDEDLMGHREKLDMSINEKEVLSYGEKVRNEFEKYKQRSLEDIEENEKTASLSNGAKSSPGVASQNTPDILLNSSHSDSYYERLMEKNLNEDSGEIGKFTQKYSSFNSNSNGNVTAIKYKENSIITESERKPKIPASTIKRPTKAPPPIPTKPSRLLNIISNNNNSNVDAAKENINSFTNKSVSSKNEKLVVSESSEKGFYTGRRKIFVSKALYEVSHENDLNNEKICETETLTEVQQPINSKGWVKTIVGRFE</sequence>
<dbReference type="Pfam" id="PF22697">
    <property type="entry name" value="SOS1_NGEF_PH"/>
    <property type="match status" value="1"/>
</dbReference>
<dbReference type="OrthoDB" id="1594986at2759"/>
<dbReference type="SUPFAM" id="SSF50729">
    <property type="entry name" value="PH domain-like"/>
    <property type="match status" value="1"/>
</dbReference>
<evidence type="ECO:0000259" key="3">
    <source>
        <dbReference type="PROSITE" id="PS50003"/>
    </source>
</evidence>
<dbReference type="EMBL" id="VTPC01090893">
    <property type="protein sequence ID" value="KAF2880876.1"/>
    <property type="molecule type" value="Genomic_DNA"/>
</dbReference>
<feature type="compositionally biased region" description="Basic and acidic residues" evidence="2">
    <location>
        <begin position="505"/>
        <end position="518"/>
    </location>
</feature>
<dbReference type="Pfam" id="PF00621">
    <property type="entry name" value="RhoGEF"/>
    <property type="match status" value="1"/>
</dbReference>
<dbReference type="InterPro" id="IPR055251">
    <property type="entry name" value="SOS1_NGEF_PH"/>
</dbReference>
<feature type="region of interest" description="Disordered" evidence="2">
    <location>
        <begin position="533"/>
        <end position="553"/>
    </location>
</feature>
<dbReference type="Gene3D" id="1.20.900.10">
    <property type="entry name" value="Dbl homology (DH) domain"/>
    <property type="match status" value="1"/>
</dbReference>
<dbReference type="InterPro" id="IPR000219">
    <property type="entry name" value="DH_dom"/>
</dbReference>
<dbReference type="SMART" id="SM00233">
    <property type="entry name" value="PH"/>
    <property type="match status" value="1"/>
</dbReference>
<evidence type="ECO:0008006" key="7">
    <source>
        <dbReference type="Google" id="ProtNLM"/>
    </source>
</evidence>
<dbReference type="InterPro" id="IPR035899">
    <property type="entry name" value="DBL_dom_sf"/>
</dbReference>